<name>A0A0V0R8B0_PSEPJ</name>
<dbReference type="AlphaFoldDB" id="A0A0V0R8B0"/>
<proteinExistence type="predicted"/>
<gene>
    <name evidence="1" type="ORF">PPERSA_00502</name>
</gene>
<dbReference type="InParanoid" id="A0A0V0R8B0"/>
<organism evidence="1 2">
    <name type="scientific">Pseudocohnilembus persalinus</name>
    <name type="common">Ciliate</name>
    <dbReference type="NCBI Taxonomy" id="266149"/>
    <lineage>
        <taxon>Eukaryota</taxon>
        <taxon>Sar</taxon>
        <taxon>Alveolata</taxon>
        <taxon>Ciliophora</taxon>
        <taxon>Intramacronucleata</taxon>
        <taxon>Oligohymenophorea</taxon>
        <taxon>Scuticociliatia</taxon>
        <taxon>Philasterida</taxon>
        <taxon>Pseudocohnilembidae</taxon>
        <taxon>Pseudocohnilembus</taxon>
    </lineage>
</organism>
<evidence type="ECO:0000313" key="2">
    <source>
        <dbReference type="Proteomes" id="UP000054937"/>
    </source>
</evidence>
<dbReference type="Proteomes" id="UP000054937">
    <property type="component" value="Unassembled WGS sequence"/>
</dbReference>
<sequence>MDSSVDSIVIDQEFDEKEFKHQERRIGIIIANYEFKIDIMPQFPDYKQYKDLQSLTPYLQEILKVKSSRLGLFFEGVRNLSKQDQFYEIEFYKDNYQFQEEQLFGTDSMGIFVYEDFQLQENFGNFQECKLVQDVLYKLKTISLYNDDDEELELKNFRNFCLNLKNFKHFTKVHMVGSNDINFYLDNYFKRTREISKETFKEWTFNQCQEGLKKMKKNCQDDCQQGYYGHFYINDFFKIYPNYGIGVGCSYCKQLCQEINDEIISKFEKVFKRKFVSTNILEMKSDKNIFMNQAVSRIDKENK</sequence>
<comment type="caution">
    <text evidence="1">The sequence shown here is derived from an EMBL/GenBank/DDBJ whole genome shotgun (WGS) entry which is preliminary data.</text>
</comment>
<evidence type="ECO:0000313" key="1">
    <source>
        <dbReference type="EMBL" id="KRX10732.1"/>
    </source>
</evidence>
<keyword evidence="2" id="KW-1185">Reference proteome</keyword>
<reference evidence="1 2" key="1">
    <citation type="journal article" date="2015" name="Sci. Rep.">
        <title>Genome of the facultative scuticociliatosis pathogen Pseudocohnilembus persalinus provides insight into its virulence through horizontal gene transfer.</title>
        <authorList>
            <person name="Xiong J."/>
            <person name="Wang G."/>
            <person name="Cheng J."/>
            <person name="Tian M."/>
            <person name="Pan X."/>
            <person name="Warren A."/>
            <person name="Jiang C."/>
            <person name="Yuan D."/>
            <person name="Miao W."/>
        </authorList>
    </citation>
    <scope>NUCLEOTIDE SEQUENCE [LARGE SCALE GENOMIC DNA]</scope>
    <source>
        <strain evidence="1">36N120E</strain>
    </source>
</reference>
<dbReference type="EMBL" id="LDAU01000022">
    <property type="protein sequence ID" value="KRX10732.1"/>
    <property type="molecule type" value="Genomic_DNA"/>
</dbReference>
<protein>
    <submittedName>
        <fullName evidence="1">Uncharacterized protein</fullName>
    </submittedName>
</protein>
<accession>A0A0V0R8B0</accession>